<gene>
    <name evidence="3" type="ORF">ACFFHM_03010</name>
</gene>
<dbReference type="InterPro" id="IPR023346">
    <property type="entry name" value="Lysozyme-like_dom_sf"/>
</dbReference>
<proteinExistence type="inferred from homology"/>
<evidence type="ECO:0000259" key="2">
    <source>
        <dbReference type="Pfam" id="PF01464"/>
    </source>
</evidence>
<comment type="caution">
    <text evidence="3">The sequence shown here is derived from an EMBL/GenBank/DDBJ whole genome shotgun (WGS) entry which is preliminary data.</text>
</comment>
<dbReference type="CDD" id="cd00254">
    <property type="entry name" value="LT-like"/>
    <property type="match status" value="1"/>
</dbReference>
<dbReference type="PROSITE" id="PS00922">
    <property type="entry name" value="TRANSGLYCOSYLASE"/>
    <property type="match status" value="1"/>
</dbReference>
<dbReference type="PANTHER" id="PTHR37423:SF2">
    <property type="entry name" value="MEMBRANE-BOUND LYTIC MUREIN TRANSGLYCOSYLASE C"/>
    <property type="match status" value="1"/>
</dbReference>
<evidence type="ECO:0000313" key="4">
    <source>
        <dbReference type="Proteomes" id="UP001589838"/>
    </source>
</evidence>
<organism evidence="3 4">
    <name type="scientific">Halalkalibacter kiskunsagensis</name>
    <dbReference type="NCBI Taxonomy" id="1548599"/>
    <lineage>
        <taxon>Bacteria</taxon>
        <taxon>Bacillati</taxon>
        <taxon>Bacillota</taxon>
        <taxon>Bacilli</taxon>
        <taxon>Bacillales</taxon>
        <taxon>Bacillaceae</taxon>
        <taxon>Halalkalibacter</taxon>
    </lineage>
</organism>
<feature type="domain" description="Transglycosylase SLT" evidence="2">
    <location>
        <begin position="103"/>
        <end position="209"/>
    </location>
</feature>
<keyword evidence="4" id="KW-1185">Reference proteome</keyword>
<sequence>MDLSFLQRVGQPLQTVQATKNQQSIMQSMFSDFLEEQMTRLQIETVNQPKKLDLFLNPSIKARVENALAQTASNSSSTNRSTLVDTSWSGSLSEREVKFLPFIESAAKKYNLDPKLIHAVIKHESNYNPNAKSHAGATGLMQLMPATAKMLQVQNSNDPKQNIEGGAKYLRQMLDRYSGDIRLALAAYNAGPGNVDRYGGIPPFKETQAYVPRVYNTYMS</sequence>
<evidence type="ECO:0000256" key="1">
    <source>
        <dbReference type="ARBA" id="ARBA00007734"/>
    </source>
</evidence>
<dbReference type="EMBL" id="JBHLUX010000006">
    <property type="protein sequence ID" value="MFC0469535.1"/>
    <property type="molecule type" value="Genomic_DNA"/>
</dbReference>
<dbReference type="PANTHER" id="PTHR37423">
    <property type="entry name" value="SOLUBLE LYTIC MUREIN TRANSGLYCOSYLASE-RELATED"/>
    <property type="match status" value="1"/>
</dbReference>
<dbReference type="InterPro" id="IPR008258">
    <property type="entry name" value="Transglycosylase_SLT_dom_1"/>
</dbReference>
<protein>
    <submittedName>
        <fullName evidence="3">Lytic transglycosylase domain-containing protein</fullName>
    </submittedName>
</protein>
<dbReference type="RefSeq" id="WP_335963452.1">
    <property type="nucleotide sequence ID" value="NZ_JAXBLX010000051.1"/>
</dbReference>
<evidence type="ECO:0000313" key="3">
    <source>
        <dbReference type="EMBL" id="MFC0469535.1"/>
    </source>
</evidence>
<comment type="similarity">
    <text evidence="1">Belongs to the transglycosylase Slt family.</text>
</comment>
<dbReference type="InterPro" id="IPR000189">
    <property type="entry name" value="Transglyc_AS"/>
</dbReference>
<name>A0ABV6K906_9BACI</name>
<dbReference type="Proteomes" id="UP001589838">
    <property type="component" value="Unassembled WGS sequence"/>
</dbReference>
<dbReference type="SUPFAM" id="SSF53955">
    <property type="entry name" value="Lysozyme-like"/>
    <property type="match status" value="1"/>
</dbReference>
<accession>A0ABV6K906</accession>
<dbReference type="Pfam" id="PF01464">
    <property type="entry name" value="SLT"/>
    <property type="match status" value="1"/>
</dbReference>
<dbReference type="Gene3D" id="1.10.530.10">
    <property type="match status" value="1"/>
</dbReference>
<reference evidence="3 4" key="1">
    <citation type="submission" date="2024-09" db="EMBL/GenBank/DDBJ databases">
        <authorList>
            <person name="Sun Q."/>
            <person name="Mori K."/>
        </authorList>
    </citation>
    <scope>NUCLEOTIDE SEQUENCE [LARGE SCALE GENOMIC DNA]</scope>
    <source>
        <strain evidence="3 4">NCAIM B.02610</strain>
    </source>
</reference>